<dbReference type="Proteomes" id="UP000664991">
    <property type="component" value="Unassembled WGS sequence"/>
</dbReference>
<feature type="region of interest" description="Disordered" evidence="1">
    <location>
        <begin position="1"/>
        <end position="25"/>
    </location>
</feature>
<dbReference type="EMBL" id="JAEMGP010000008">
    <property type="protein sequence ID" value="KAG5205666.1"/>
    <property type="molecule type" value="Genomic_DNA"/>
</dbReference>
<name>A0A836D3B2_SHEEP</name>
<protein>
    <submittedName>
        <fullName evidence="2">Uncharacterized protein</fullName>
    </submittedName>
</protein>
<sequence>MKASGKTKENQDEKRPKPVFQESSSLYPNLIDLETELSPPPYADPNPPLLPQFHSLRILCKKVHGNDCAEIKTVMDQKEFAERLSRPPTMDVSAKPQDIEAENDITSLLKDLRSSCQCWEPDTRKSWCGFSVYQ</sequence>
<accession>A0A836D3B2</accession>
<gene>
    <name evidence="2" type="ORF">JEQ12_018916</name>
</gene>
<dbReference type="AlphaFoldDB" id="A0A836D3B2"/>
<proteinExistence type="predicted"/>
<evidence type="ECO:0000256" key="1">
    <source>
        <dbReference type="SAM" id="MobiDB-lite"/>
    </source>
</evidence>
<feature type="compositionally biased region" description="Basic and acidic residues" evidence="1">
    <location>
        <begin position="1"/>
        <end position="16"/>
    </location>
</feature>
<comment type="caution">
    <text evidence="2">The sequence shown here is derived from an EMBL/GenBank/DDBJ whole genome shotgun (WGS) entry which is preliminary data.</text>
</comment>
<evidence type="ECO:0000313" key="3">
    <source>
        <dbReference type="Proteomes" id="UP000664991"/>
    </source>
</evidence>
<organism evidence="2 3">
    <name type="scientific">Ovis aries</name>
    <name type="common">Sheep</name>
    <dbReference type="NCBI Taxonomy" id="9940"/>
    <lineage>
        <taxon>Eukaryota</taxon>
        <taxon>Metazoa</taxon>
        <taxon>Chordata</taxon>
        <taxon>Craniata</taxon>
        <taxon>Vertebrata</taxon>
        <taxon>Euteleostomi</taxon>
        <taxon>Mammalia</taxon>
        <taxon>Eutheria</taxon>
        <taxon>Laurasiatheria</taxon>
        <taxon>Artiodactyla</taxon>
        <taxon>Ruminantia</taxon>
        <taxon>Pecora</taxon>
        <taxon>Bovidae</taxon>
        <taxon>Caprinae</taxon>
        <taxon>Ovis</taxon>
    </lineage>
</organism>
<reference evidence="2 3" key="1">
    <citation type="submission" date="2020-12" db="EMBL/GenBank/DDBJ databases">
        <title>De novo assembly of Tibetan sheep genome.</title>
        <authorList>
            <person name="Li X."/>
        </authorList>
    </citation>
    <scope>NUCLEOTIDE SEQUENCE [LARGE SCALE GENOMIC DNA]</scope>
    <source>
        <tissue evidence="2">Heart</tissue>
    </source>
</reference>
<evidence type="ECO:0000313" key="2">
    <source>
        <dbReference type="EMBL" id="KAG5205666.1"/>
    </source>
</evidence>